<gene>
    <name evidence="1" type="ORF">GCM10009117_02010</name>
</gene>
<sequence>MKLHLAFVFLPFFIFSSCDQTQARQEVDACTAATLNQQATYNDLVQDIPLDVLTALVELPDEHRALGRNKAGYIHVRFQLHSTRLTDYAIRTRRNEALTEYLKTLQYAFSYQRTAGDFQFVPPNDLLQQYDDQPPSEADLASGTAFFAYSLGISLMSLSHSDWYSHAESTLIIRNEINALHPNIQLMLNYLKTSVSVLNEVDAQAPNRLLFNAIAFYSLGNYLNDQEAKEIGITFANAALDQHDEVSGYFIEGGGWDSSYNGVAIKLGLELFTIIPAGEDQELKNRLQDIASCAAQWQSSRILPTGEITTEGNTRVYPGGEEFLGNEKQVDVIKSIKAFFYMAMLSNENEYRALAEQVIGYYQK</sequence>
<accession>A0ABP3XSY3</accession>
<name>A0ABP3XSY3_9FLAO</name>
<dbReference type="EMBL" id="BAAAFG010000001">
    <property type="protein sequence ID" value="GAA0871056.1"/>
    <property type="molecule type" value="Genomic_DNA"/>
</dbReference>
<organism evidence="1 2">
    <name type="scientific">Gangjinia marincola</name>
    <dbReference type="NCBI Taxonomy" id="578463"/>
    <lineage>
        <taxon>Bacteria</taxon>
        <taxon>Pseudomonadati</taxon>
        <taxon>Bacteroidota</taxon>
        <taxon>Flavobacteriia</taxon>
        <taxon>Flavobacteriales</taxon>
        <taxon>Flavobacteriaceae</taxon>
        <taxon>Gangjinia</taxon>
    </lineage>
</organism>
<dbReference type="Proteomes" id="UP001500507">
    <property type="component" value="Unassembled WGS sequence"/>
</dbReference>
<evidence type="ECO:0000313" key="1">
    <source>
        <dbReference type="EMBL" id="GAA0871056.1"/>
    </source>
</evidence>
<keyword evidence="2" id="KW-1185">Reference proteome</keyword>
<reference evidence="2" key="1">
    <citation type="journal article" date="2019" name="Int. J. Syst. Evol. Microbiol.">
        <title>The Global Catalogue of Microorganisms (GCM) 10K type strain sequencing project: providing services to taxonomists for standard genome sequencing and annotation.</title>
        <authorList>
            <consortium name="The Broad Institute Genomics Platform"/>
            <consortium name="The Broad Institute Genome Sequencing Center for Infectious Disease"/>
            <person name="Wu L."/>
            <person name="Ma J."/>
        </authorList>
    </citation>
    <scope>NUCLEOTIDE SEQUENCE [LARGE SCALE GENOMIC DNA]</scope>
    <source>
        <strain evidence="2">JCM 16082</strain>
    </source>
</reference>
<proteinExistence type="predicted"/>
<dbReference type="RefSeq" id="WP_343762659.1">
    <property type="nucleotide sequence ID" value="NZ_BAAAFG010000001.1"/>
</dbReference>
<protein>
    <submittedName>
        <fullName evidence="1">Uncharacterized protein</fullName>
    </submittedName>
</protein>
<evidence type="ECO:0000313" key="2">
    <source>
        <dbReference type="Proteomes" id="UP001500507"/>
    </source>
</evidence>
<comment type="caution">
    <text evidence="1">The sequence shown here is derived from an EMBL/GenBank/DDBJ whole genome shotgun (WGS) entry which is preliminary data.</text>
</comment>
<dbReference type="PROSITE" id="PS51257">
    <property type="entry name" value="PROKAR_LIPOPROTEIN"/>
    <property type="match status" value="1"/>
</dbReference>